<evidence type="ECO:0000256" key="1">
    <source>
        <dbReference type="SAM" id="MobiDB-lite"/>
    </source>
</evidence>
<evidence type="ECO:0000313" key="3">
    <source>
        <dbReference type="Proteomes" id="UP000054624"/>
    </source>
</evidence>
<dbReference type="Proteomes" id="UP000054624">
    <property type="component" value="Unassembled WGS sequence"/>
</dbReference>
<proteinExistence type="predicted"/>
<accession>A0A158AG84</accession>
<feature type="region of interest" description="Disordered" evidence="1">
    <location>
        <begin position="23"/>
        <end position="50"/>
    </location>
</feature>
<sequence>MIVMTVVPLLLGGALVVYLNERSGEDSGRRGKGARAEEADRLLKRRVNDT</sequence>
<name>A0A158AG84_9BURK</name>
<evidence type="ECO:0000313" key="2">
    <source>
        <dbReference type="EMBL" id="SAK56861.1"/>
    </source>
</evidence>
<dbReference type="EMBL" id="FCOI02000006">
    <property type="protein sequence ID" value="SAK56861.1"/>
    <property type="molecule type" value="Genomic_DNA"/>
</dbReference>
<protein>
    <submittedName>
        <fullName evidence="2">Uncharacterized protein</fullName>
    </submittedName>
</protein>
<reference evidence="3" key="1">
    <citation type="submission" date="2016-01" db="EMBL/GenBank/DDBJ databases">
        <authorList>
            <person name="Peeters Charlotte."/>
        </authorList>
    </citation>
    <scope>NUCLEOTIDE SEQUENCE [LARGE SCALE GENOMIC DNA]</scope>
</reference>
<keyword evidence="3" id="KW-1185">Reference proteome</keyword>
<gene>
    <name evidence="2" type="ORF">AWB76_02366</name>
</gene>
<dbReference type="AlphaFoldDB" id="A0A158AG84"/>
<organism evidence="2 3">
    <name type="scientific">Caballeronia temeraria</name>
    <dbReference type="NCBI Taxonomy" id="1777137"/>
    <lineage>
        <taxon>Bacteria</taxon>
        <taxon>Pseudomonadati</taxon>
        <taxon>Pseudomonadota</taxon>
        <taxon>Betaproteobacteria</taxon>
        <taxon>Burkholderiales</taxon>
        <taxon>Burkholderiaceae</taxon>
        <taxon>Caballeronia</taxon>
    </lineage>
</organism>